<evidence type="ECO:0000256" key="5">
    <source>
        <dbReference type="SAM" id="Phobius"/>
    </source>
</evidence>
<dbReference type="Pfam" id="PF10328">
    <property type="entry name" value="7TM_GPCR_Srx"/>
    <property type="match status" value="1"/>
</dbReference>
<dbReference type="SUPFAM" id="SSF81321">
    <property type="entry name" value="Family A G protein-coupled receptor-like"/>
    <property type="match status" value="1"/>
</dbReference>
<sequence>MGNTMDLCVRFSPSSYFCRNKSEIFREMPTSVQWLNQLAGQMALLFMESCFQCSFVVSINRFVAVIYPTVYRKAFNERTTAVMLLLTTTLSLIYFSIYFVDGCSFYYEHELDAWTFGTDLCSQNLALYIDMCFNIALFAVSCVIDVVVFTRLRASTKKMMTTSAAHMEQANKLRLRRETLLFAQAILNSFLYSFMLLCFHLIAQFTPSSLGQFFFKTFVWGVAHSVDGLILINLNPEIKRHLVGIRHFVQFIRDPVSSNAERIGPVYSTTVK</sequence>
<dbReference type="PANTHER" id="PTHR23017:SF3">
    <property type="entry name" value="G-PROTEIN COUPLED RECEPTORS FAMILY 1 PROFILE DOMAIN-CONTAINING PROTEIN"/>
    <property type="match status" value="1"/>
</dbReference>
<organism evidence="7 8">
    <name type="scientific">Haemonchus contortus</name>
    <name type="common">Barber pole worm</name>
    <dbReference type="NCBI Taxonomy" id="6289"/>
    <lineage>
        <taxon>Eukaryota</taxon>
        <taxon>Metazoa</taxon>
        <taxon>Ecdysozoa</taxon>
        <taxon>Nematoda</taxon>
        <taxon>Chromadorea</taxon>
        <taxon>Rhabditida</taxon>
        <taxon>Rhabditina</taxon>
        <taxon>Rhabditomorpha</taxon>
        <taxon>Strongyloidea</taxon>
        <taxon>Trichostrongylidae</taxon>
        <taxon>Haemonchus</taxon>
    </lineage>
</organism>
<dbReference type="OMA" id="CFHLIAQ"/>
<evidence type="ECO:0000256" key="2">
    <source>
        <dbReference type="ARBA" id="ARBA00022692"/>
    </source>
</evidence>
<evidence type="ECO:0000256" key="1">
    <source>
        <dbReference type="ARBA" id="ARBA00004370"/>
    </source>
</evidence>
<feature type="transmembrane region" description="Helical" evidence="5">
    <location>
        <begin position="214"/>
        <end position="234"/>
    </location>
</feature>
<dbReference type="GO" id="GO:0016020">
    <property type="term" value="C:membrane"/>
    <property type="evidence" value="ECO:0007669"/>
    <property type="project" value="UniProtKB-SubCell"/>
</dbReference>
<feature type="domain" description="G-protein coupled receptors family 1 profile" evidence="6">
    <location>
        <begin position="56"/>
        <end position="195"/>
    </location>
</feature>
<evidence type="ECO:0000256" key="4">
    <source>
        <dbReference type="ARBA" id="ARBA00023136"/>
    </source>
</evidence>
<protein>
    <submittedName>
        <fullName evidence="8">G_PROTEIN_RECEP_F1_2 domain-containing protein</fullName>
    </submittedName>
</protein>
<proteinExistence type="predicted"/>
<reference evidence="8" key="1">
    <citation type="submission" date="2020-12" db="UniProtKB">
        <authorList>
            <consortium name="WormBaseParasite"/>
        </authorList>
    </citation>
    <scope>IDENTIFICATION</scope>
    <source>
        <strain evidence="8">MHco3</strain>
    </source>
</reference>
<feature type="transmembrane region" description="Helical" evidence="5">
    <location>
        <begin position="82"/>
        <end position="107"/>
    </location>
</feature>
<dbReference type="Gene3D" id="1.20.1070.10">
    <property type="entry name" value="Rhodopsin 7-helix transmembrane proteins"/>
    <property type="match status" value="1"/>
</dbReference>
<evidence type="ECO:0000313" key="7">
    <source>
        <dbReference type="Proteomes" id="UP000025227"/>
    </source>
</evidence>
<keyword evidence="2 5" id="KW-0812">Transmembrane</keyword>
<dbReference type="WBParaSite" id="HCON_00040945-00001">
    <property type="protein sequence ID" value="HCON_00040945-00001"/>
    <property type="gene ID" value="HCON_00040945"/>
</dbReference>
<feature type="transmembrane region" description="Helical" evidence="5">
    <location>
        <begin position="180"/>
        <end position="202"/>
    </location>
</feature>
<evidence type="ECO:0000313" key="8">
    <source>
        <dbReference type="WBParaSite" id="HCON_00040945-00001"/>
    </source>
</evidence>
<evidence type="ECO:0000259" key="6">
    <source>
        <dbReference type="PROSITE" id="PS50262"/>
    </source>
</evidence>
<keyword evidence="7" id="KW-1185">Reference proteome</keyword>
<dbReference type="InterPro" id="IPR017452">
    <property type="entry name" value="GPCR_Rhodpsn_7TM"/>
</dbReference>
<feature type="transmembrane region" description="Helical" evidence="5">
    <location>
        <begin position="127"/>
        <end position="150"/>
    </location>
</feature>
<keyword evidence="4 5" id="KW-0472">Membrane</keyword>
<dbReference type="PROSITE" id="PS50262">
    <property type="entry name" value="G_PROTEIN_RECEP_F1_2"/>
    <property type="match status" value="1"/>
</dbReference>
<dbReference type="PANTHER" id="PTHR23017">
    <property type="entry name" value="SERPENTINE RECEPTOR, CLASS X"/>
    <property type="match status" value="1"/>
</dbReference>
<dbReference type="OrthoDB" id="5830666at2759"/>
<dbReference type="AlphaFoldDB" id="A0A7I4Y135"/>
<accession>A0A7I4Y135</accession>
<keyword evidence="3 5" id="KW-1133">Transmembrane helix</keyword>
<dbReference type="Proteomes" id="UP000025227">
    <property type="component" value="Unplaced"/>
</dbReference>
<dbReference type="InterPro" id="IPR019430">
    <property type="entry name" value="7TM_GPCR_serpentine_rcpt_Srx"/>
</dbReference>
<comment type="subcellular location">
    <subcellularLocation>
        <location evidence="1">Membrane</location>
    </subcellularLocation>
</comment>
<name>A0A7I4Y135_HAECO</name>
<evidence type="ECO:0000256" key="3">
    <source>
        <dbReference type="ARBA" id="ARBA00022989"/>
    </source>
</evidence>